<gene>
    <name evidence="1" type="ORF">SVUK_LOCUS20995</name>
</gene>
<dbReference type="Proteomes" id="UP000270094">
    <property type="component" value="Unassembled WGS sequence"/>
</dbReference>
<evidence type="ECO:0000313" key="1">
    <source>
        <dbReference type="EMBL" id="VDM85997.1"/>
    </source>
</evidence>
<dbReference type="EMBL" id="UYYB01148448">
    <property type="protein sequence ID" value="VDM85997.1"/>
    <property type="molecule type" value="Genomic_DNA"/>
</dbReference>
<organism evidence="1 2">
    <name type="scientific">Strongylus vulgaris</name>
    <name type="common">Blood worm</name>
    <dbReference type="NCBI Taxonomy" id="40348"/>
    <lineage>
        <taxon>Eukaryota</taxon>
        <taxon>Metazoa</taxon>
        <taxon>Ecdysozoa</taxon>
        <taxon>Nematoda</taxon>
        <taxon>Chromadorea</taxon>
        <taxon>Rhabditida</taxon>
        <taxon>Rhabditina</taxon>
        <taxon>Rhabditomorpha</taxon>
        <taxon>Strongyloidea</taxon>
        <taxon>Strongylidae</taxon>
        <taxon>Strongylus</taxon>
    </lineage>
</organism>
<name>A0A3P7KCJ8_STRVU</name>
<reference evidence="1 2" key="1">
    <citation type="submission" date="2018-11" db="EMBL/GenBank/DDBJ databases">
        <authorList>
            <consortium name="Pathogen Informatics"/>
        </authorList>
    </citation>
    <scope>NUCLEOTIDE SEQUENCE [LARGE SCALE GENOMIC DNA]</scope>
</reference>
<protein>
    <submittedName>
        <fullName evidence="1">Uncharacterized protein</fullName>
    </submittedName>
</protein>
<sequence>MSIQAADIDTVLLPALKILIKREFPLSTELEDDYLRKVLEFLKQNEEKFAFLSMLT</sequence>
<accession>A0A3P7KCJ8</accession>
<feature type="non-terminal residue" evidence="1">
    <location>
        <position position="56"/>
    </location>
</feature>
<dbReference type="OrthoDB" id="428822at2759"/>
<keyword evidence="2" id="KW-1185">Reference proteome</keyword>
<evidence type="ECO:0000313" key="2">
    <source>
        <dbReference type="Proteomes" id="UP000270094"/>
    </source>
</evidence>
<dbReference type="AlphaFoldDB" id="A0A3P7KCJ8"/>
<proteinExistence type="predicted"/>